<comment type="catalytic activity">
    <reaction evidence="8">
        <text>a uridine in RNA = a pseudouridine in RNA</text>
        <dbReference type="Rhea" id="RHEA:48348"/>
        <dbReference type="Rhea" id="RHEA-COMP:12068"/>
        <dbReference type="Rhea" id="RHEA-COMP:12069"/>
        <dbReference type="ChEBI" id="CHEBI:65314"/>
        <dbReference type="ChEBI" id="CHEBI:65315"/>
    </reaction>
</comment>
<keyword evidence="11" id="KW-1185">Reference proteome</keyword>
<dbReference type="Pfam" id="PF01479">
    <property type="entry name" value="S4"/>
    <property type="match status" value="1"/>
</dbReference>
<evidence type="ECO:0000256" key="7">
    <source>
        <dbReference type="PROSITE-ProRule" id="PRU00182"/>
    </source>
</evidence>
<evidence type="ECO:0000259" key="9">
    <source>
        <dbReference type="SMART" id="SM00363"/>
    </source>
</evidence>
<dbReference type="CDD" id="cd00165">
    <property type="entry name" value="S4"/>
    <property type="match status" value="1"/>
</dbReference>
<accession>A0A1I4VV04</accession>
<dbReference type="SUPFAM" id="SSF55174">
    <property type="entry name" value="Alpha-L RNA-binding motif"/>
    <property type="match status" value="1"/>
</dbReference>
<comment type="catalytic activity">
    <reaction evidence="4">
        <text>uridine(1911/1915/1917) in 23S rRNA = pseudouridine(1911/1915/1917) in 23S rRNA</text>
        <dbReference type="Rhea" id="RHEA:42524"/>
        <dbReference type="Rhea" id="RHEA-COMP:10097"/>
        <dbReference type="Rhea" id="RHEA-COMP:10098"/>
        <dbReference type="ChEBI" id="CHEBI:65314"/>
        <dbReference type="ChEBI" id="CHEBI:65315"/>
        <dbReference type="EC" id="5.4.99.23"/>
    </reaction>
</comment>
<evidence type="ECO:0000256" key="2">
    <source>
        <dbReference type="ARBA" id="ARBA00022884"/>
    </source>
</evidence>
<evidence type="ECO:0000256" key="6">
    <source>
        <dbReference type="PIRSR" id="PIRSR606225-1"/>
    </source>
</evidence>
<dbReference type="InterPro" id="IPR006224">
    <property type="entry name" value="PsdUridine_synth_RluA-like_CS"/>
</dbReference>
<feature type="domain" description="RNA-binding S4" evidence="9">
    <location>
        <begin position="27"/>
        <end position="85"/>
    </location>
</feature>
<dbReference type="GO" id="GO:0160140">
    <property type="term" value="F:23S rRNA pseudouridine(1911/1915/1917) synthase activity"/>
    <property type="evidence" value="ECO:0007669"/>
    <property type="project" value="UniProtKB-EC"/>
</dbReference>
<organism evidence="10 11">
    <name type="scientific">Pleomorphomonas diazotrophica</name>
    <dbReference type="NCBI Taxonomy" id="1166257"/>
    <lineage>
        <taxon>Bacteria</taxon>
        <taxon>Pseudomonadati</taxon>
        <taxon>Pseudomonadota</taxon>
        <taxon>Alphaproteobacteria</taxon>
        <taxon>Hyphomicrobiales</taxon>
        <taxon>Pleomorphomonadaceae</taxon>
        <taxon>Pleomorphomonas</taxon>
    </lineage>
</organism>
<dbReference type="PANTHER" id="PTHR21600:SF44">
    <property type="entry name" value="RIBOSOMAL LARGE SUBUNIT PSEUDOURIDINE SYNTHASE D"/>
    <property type="match status" value="1"/>
</dbReference>
<dbReference type="FunFam" id="3.30.2350.10:FF:000006">
    <property type="entry name" value="Pseudouridine synthase"/>
    <property type="match status" value="1"/>
</dbReference>
<evidence type="ECO:0000256" key="3">
    <source>
        <dbReference type="ARBA" id="ARBA00023235"/>
    </source>
</evidence>
<dbReference type="EMBL" id="PJNW01000006">
    <property type="protein sequence ID" value="PKR89266.1"/>
    <property type="molecule type" value="Genomic_DNA"/>
</dbReference>
<dbReference type="PROSITE" id="PS50889">
    <property type="entry name" value="S4"/>
    <property type="match status" value="1"/>
</dbReference>
<dbReference type="OrthoDB" id="9807829at2"/>
<gene>
    <name evidence="10" type="ORF">CXZ10_10115</name>
</gene>
<dbReference type="SMART" id="SM00363">
    <property type="entry name" value="S4"/>
    <property type="match status" value="1"/>
</dbReference>
<evidence type="ECO:0000313" key="10">
    <source>
        <dbReference type="EMBL" id="PKR89266.1"/>
    </source>
</evidence>
<evidence type="ECO:0000256" key="4">
    <source>
        <dbReference type="ARBA" id="ARBA00036882"/>
    </source>
</evidence>
<dbReference type="InterPro" id="IPR002942">
    <property type="entry name" value="S4_RNA-bd"/>
</dbReference>
<feature type="active site" evidence="6">
    <location>
        <position position="152"/>
    </location>
</feature>
<evidence type="ECO:0000256" key="5">
    <source>
        <dbReference type="ARBA" id="ARBA00056072"/>
    </source>
</evidence>
<comment type="caution">
    <text evidence="10">The sequence shown here is derived from an EMBL/GenBank/DDBJ whole genome shotgun (WGS) entry which is preliminary data.</text>
</comment>
<reference evidence="10 11" key="1">
    <citation type="submission" date="2017-12" db="EMBL/GenBank/DDBJ databases">
        <title>Anaerobic carbon monoxide metabolism by Pleomorphomonas carboxyditropha sp. nov., a new mesophilic hydrogenogenic carboxidotroph.</title>
        <authorList>
            <person name="Esquivel-Elizondo S."/>
            <person name="Krajmalnik-Brown R."/>
        </authorList>
    </citation>
    <scope>NUCLEOTIDE SEQUENCE [LARGE SCALE GENOMIC DNA]</scope>
    <source>
        <strain evidence="10 11">R5-392</strain>
    </source>
</reference>
<evidence type="ECO:0000256" key="8">
    <source>
        <dbReference type="RuleBase" id="RU362028"/>
    </source>
</evidence>
<dbReference type="EC" id="5.4.99.-" evidence="8"/>
<dbReference type="GO" id="GO:0000455">
    <property type="term" value="P:enzyme-directed rRNA pseudouridine synthesis"/>
    <property type="evidence" value="ECO:0007669"/>
    <property type="project" value="TreeGrafter"/>
</dbReference>
<dbReference type="CDD" id="cd02869">
    <property type="entry name" value="PseudoU_synth_RluA_like"/>
    <property type="match status" value="1"/>
</dbReference>
<dbReference type="Proteomes" id="UP000233491">
    <property type="component" value="Unassembled WGS sequence"/>
</dbReference>
<dbReference type="GO" id="GO:0003723">
    <property type="term" value="F:RNA binding"/>
    <property type="evidence" value="ECO:0007669"/>
    <property type="project" value="UniProtKB-KW"/>
</dbReference>
<dbReference type="InterPro" id="IPR036986">
    <property type="entry name" value="S4_RNA-bd_sf"/>
</dbReference>
<evidence type="ECO:0000313" key="11">
    <source>
        <dbReference type="Proteomes" id="UP000233491"/>
    </source>
</evidence>
<dbReference type="InterPro" id="IPR006145">
    <property type="entry name" value="PsdUridine_synth_RsuA/RluA"/>
</dbReference>
<keyword evidence="2 7" id="KW-0694">RNA-binding</keyword>
<dbReference type="AlphaFoldDB" id="A0A1I4VV04"/>
<proteinExistence type="inferred from homology"/>
<dbReference type="Gene3D" id="3.10.290.10">
    <property type="entry name" value="RNA-binding S4 domain"/>
    <property type="match status" value="1"/>
</dbReference>
<keyword evidence="3 8" id="KW-0413">Isomerase</keyword>
<comment type="similarity">
    <text evidence="1 8">Belongs to the pseudouridine synthase RluA family.</text>
</comment>
<dbReference type="InterPro" id="IPR020103">
    <property type="entry name" value="PsdUridine_synth_cat_dom_sf"/>
</dbReference>
<name>A0A1I4VV04_9HYPH</name>
<protein>
    <recommendedName>
        <fullName evidence="8">Pseudouridine synthase</fullName>
        <ecNumber evidence="8">5.4.99.-</ecNumber>
    </recommendedName>
</protein>
<dbReference type="InterPro" id="IPR050188">
    <property type="entry name" value="RluA_PseudoU_synthase"/>
</dbReference>
<dbReference type="RefSeq" id="WP_101289044.1">
    <property type="nucleotide sequence ID" value="NZ_FOUQ01000013.1"/>
</dbReference>
<dbReference type="PANTHER" id="PTHR21600">
    <property type="entry name" value="MITOCHONDRIAL RNA PSEUDOURIDINE SYNTHASE"/>
    <property type="match status" value="1"/>
</dbReference>
<dbReference type="InterPro" id="IPR006225">
    <property type="entry name" value="PsdUridine_synth_RluC/D"/>
</dbReference>
<dbReference type="NCBIfam" id="TIGR00005">
    <property type="entry name" value="rluA_subfam"/>
    <property type="match status" value="1"/>
</dbReference>
<sequence length="343" mass="36353">MADDEDIGLDDDGGETRTASIEVAAKTRFDKLVAEAFPDVSRSRLKALIEAGAVAVDGAVVTDAARKLAGSLALTVVVPPAEDAEPQGENIPLDVVYEDDELIVIDKPAGLVVHPAAGNWTGTLVNALIAHCGDSLSGIGGVRRPGIVHRLDKDTTGLMVVAKTDRAHAGLAAQFADHGRTGPLERGYLALVWGSPEPFRGTIEAPLGRSSSDRTKIAIVRGGGGKEAITHYEVAERFPTEAGRGAVASLVECHLETGRTHQIRVHLTSAGHPLVGDTVYGSHFLTKVNRLPEATAMAVRAFQRQALHAFLIAFEHPVTGELLHFESGLPRDMADLVSAFREL</sequence>
<dbReference type="Pfam" id="PF00849">
    <property type="entry name" value="PseudoU_synth_2"/>
    <property type="match status" value="1"/>
</dbReference>
<comment type="function">
    <text evidence="5">Responsible for synthesis of pseudouridine from uracil at positions 1911, 1915 and 1917 in 23S ribosomal RNA.</text>
</comment>
<dbReference type="Gene3D" id="3.30.2350.10">
    <property type="entry name" value="Pseudouridine synthase"/>
    <property type="match status" value="1"/>
</dbReference>
<dbReference type="PROSITE" id="PS01129">
    <property type="entry name" value="PSI_RLU"/>
    <property type="match status" value="1"/>
</dbReference>
<dbReference type="SUPFAM" id="SSF55120">
    <property type="entry name" value="Pseudouridine synthase"/>
    <property type="match status" value="1"/>
</dbReference>
<evidence type="ECO:0000256" key="1">
    <source>
        <dbReference type="ARBA" id="ARBA00010876"/>
    </source>
</evidence>